<keyword evidence="1" id="KW-0472">Membrane</keyword>
<accession>A0A8J8M8E8</accession>
<dbReference type="EMBL" id="CP058561">
    <property type="protein sequence ID" value="QUH28292.1"/>
    <property type="molecule type" value="Genomic_DNA"/>
</dbReference>
<evidence type="ECO:0000313" key="3">
    <source>
        <dbReference type="Proteomes" id="UP000677305"/>
    </source>
</evidence>
<gene>
    <name evidence="2" type="ORF">HYG85_04915</name>
</gene>
<evidence type="ECO:0000256" key="1">
    <source>
        <dbReference type="SAM" id="Phobius"/>
    </source>
</evidence>
<protein>
    <submittedName>
        <fullName evidence="2">Uncharacterized protein</fullName>
    </submittedName>
</protein>
<reference evidence="2 3" key="1">
    <citation type="submission" date="2020-07" db="EMBL/GenBank/DDBJ databases">
        <title>Vallitalea guaymasensis genome.</title>
        <authorList>
            <person name="Postec A."/>
        </authorList>
    </citation>
    <scope>NUCLEOTIDE SEQUENCE [LARGE SCALE GENOMIC DNA]</scope>
    <source>
        <strain evidence="2 3">Ra1766G1</strain>
    </source>
</reference>
<feature type="transmembrane region" description="Helical" evidence="1">
    <location>
        <begin position="39"/>
        <end position="57"/>
    </location>
</feature>
<dbReference type="Proteomes" id="UP000677305">
    <property type="component" value="Chromosome"/>
</dbReference>
<organism evidence="2 3">
    <name type="scientific">Vallitalea guaymasensis</name>
    <dbReference type="NCBI Taxonomy" id="1185412"/>
    <lineage>
        <taxon>Bacteria</taxon>
        <taxon>Bacillati</taxon>
        <taxon>Bacillota</taxon>
        <taxon>Clostridia</taxon>
        <taxon>Lachnospirales</taxon>
        <taxon>Vallitaleaceae</taxon>
        <taxon>Vallitalea</taxon>
    </lineage>
</organism>
<evidence type="ECO:0000313" key="2">
    <source>
        <dbReference type="EMBL" id="QUH28292.1"/>
    </source>
</evidence>
<name>A0A8J8M8E8_9FIRM</name>
<sequence length="80" mass="9099">MLQRFVFFIIIAFFSFFGLDLLAQLVDIAMGNNPIDDDFHAIIVVGTIVICCTYLIISKINELKDSLHSHDNDDNHKTNI</sequence>
<dbReference type="RefSeq" id="WP_212692541.1">
    <property type="nucleotide sequence ID" value="NZ_CP058561.1"/>
</dbReference>
<dbReference type="KEGG" id="vgu:HYG85_04915"/>
<keyword evidence="1" id="KW-0812">Transmembrane</keyword>
<proteinExistence type="predicted"/>
<dbReference type="AlphaFoldDB" id="A0A8J8M8E8"/>
<keyword evidence="1" id="KW-1133">Transmembrane helix</keyword>
<keyword evidence="3" id="KW-1185">Reference proteome</keyword>